<evidence type="ECO:0000256" key="1">
    <source>
        <dbReference type="SAM" id="MobiDB-lite"/>
    </source>
</evidence>
<dbReference type="HOGENOM" id="CLU_2084018_0_0_1"/>
<dbReference type="SUPFAM" id="SSF54277">
    <property type="entry name" value="CAD &amp; PB1 domains"/>
    <property type="match status" value="1"/>
</dbReference>
<dbReference type="Ensembl" id="ENSCSAVT00000008648.1">
    <property type="protein sequence ID" value="ENSCSAVP00000008538.1"/>
    <property type="gene ID" value="ENSCSAVG00000005072.1"/>
</dbReference>
<evidence type="ECO:0000313" key="4">
    <source>
        <dbReference type="Proteomes" id="UP000007875"/>
    </source>
</evidence>
<keyword evidence="4" id="KW-1185">Reference proteome</keyword>
<protein>
    <recommendedName>
        <fullName evidence="2">PB1 domain-containing protein</fullName>
    </recommendedName>
</protein>
<dbReference type="PROSITE" id="PS51745">
    <property type="entry name" value="PB1"/>
    <property type="match status" value="1"/>
</dbReference>
<dbReference type="STRING" id="51511.ENSCSAVP00000008538"/>
<reference evidence="3" key="3">
    <citation type="submission" date="2025-09" db="UniProtKB">
        <authorList>
            <consortium name="Ensembl"/>
        </authorList>
    </citation>
    <scope>IDENTIFICATION</scope>
</reference>
<organism evidence="3 4">
    <name type="scientific">Ciona savignyi</name>
    <name type="common">Pacific transparent sea squirt</name>
    <dbReference type="NCBI Taxonomy" id="51511"/>
    <lineage>
        <taxon>Eukaryota</taxon>
        <taxon>Metazoa</taxon>
        <taxon>Chordata</taxon>
        <taxon>Tunicata</taxon>
        <taxon>Ascidiacea</taxon>
        <taxon>Phlebobranchia</taxon>
        <taxon>Cionidae</taxon>
        <taxon>Ciona</taxon>
    </lineage>
</organism>
<feature type="domain" description="PB1" evidence="2">
    <location>
        <begin position="3"/>
        <end position="93"/>
    </location>
</feature>
<proteinExistence type="predicted"/>
<reference evidence="3" key="2">
    <citation type="submission" date="2025-08" db="UniProtKB">
        <authorList>
            <consortium name="Ensembl"/>
        </authorList>
    </citation>
    <scope>IDENTIFICATION</scope>
</reference>
<dbReference type="InterPro" id="IPR053793">
    <property type="entry name" value="PB1-like"/>
</dbReference>
<dbReference type="Gene3D" id="3.10.20.90">
    <property type="entry name" value="Phosphatidylinositol 3-kinase Catalytic Subunit, Chain A, domain 1"/>
    <property type="match status" value="1"/>
</dbReference>
<dbReference type="Pfam" id="PF00564">
    <property type="entry name" value="PB1"/>
    <property type="match status" value="1"/>
</dbReference>
<dbReference type="FunFam" id="3.10.20.90:FF:000320">
    <property type="entry name" value="Predicted protein"/>
    <property type="match status" value="1"/>
</dbReference>
<dbReference type="InterPro" id="IPR000270">
    <property type="entry name" value="PB1_dom"/>
</dbReference>
<evidence type="ECO:0000259" key="2">
    <source>
        <dbReference type="PROSITE" id="PS51745"/>
    </source>
</evidence>
<dbReference type="AlphaFoldDB" id="H2YT78"/>
<accession>H2YT78</accession>
<feature type="compositionally biased region" description="Polar residues" evidence="1">
    <location>
        <begin position="103"/>
        <end position="117"/>
    </location>
</feature>
<evidence type="ECO:0000313" key="3">
    <source>
        <dbReference type="Ensembl" id="ENSCSAVP00000008538.1"/>
    </source>
</evidence>
<sequence length="117" mass="13667">MAKVQYKVYLYNDNYEKPIEIRRFFFNSNAPRIYECISKKIAFMFPSLRTGKFCLQWKDEENELVSMSSDEEFAIALSGRTDNEFMKLYVTQQYPQPSEVGDITNTSGKDLNMQSAS</sequence>
<reference evidence="4" key="1">
    <citation type="submission" date="2003-08" db="EMBL/GenBank/DDBJ databases">
        <authorList>
            <person name="Birren B."/>
            <person name="Nusbaum C."/>
            <person name="Abebe A."/>
            <person name="Abouelleil A."/>
            <person name="Adekoya E."/>
            <person name="Ait-zahra M."/>
            <person name="Allen N."/>
            <person name="Allen T."/>
            <person name="An P."/>
            <person name="Anderson M."/>
            <person name="Anderson S."/>
            <person name="Arachchi H."/>
            <person name="Armbruster J."/>
            <person name="Bachantsang P."/>
            <person name="Baldwin J."/>
            <person name="Barry A."/>
            <person name="Bayul T."/>
            <person name="Blitshsteyn B."/>
            <person name="Bloom T."/>
            <person name="Blye J."/>
            <person name="Boguslavskiy L."/>
            <person name="Borowsky M."/>
            <person name="Boukhgalter B."/>
            <person name="Brunache A."/>
            <person name="Butler J."/>
            <person name="Calixte N."/>
            <person name="Calvo S."/>
            <person name="Camarata J."/>
            <person name="Campo K."/>
            <person name="Chang J."/>
            <person name="Cheshatsang Y."/>
            <person name="Citroen M."/>
            <person name="Collymore A."/>
            <person name="Considine T."/>
            <person name="Cook A."/>
            <person name="Cooke P."/>
            <person name="Corum B."/>
            <person name="Cuomo C."/>
            <person name="David R."/>
            <person name="Dawoe T."/>
            <person name="Degray S."/>
            <person name="Dodge S."/>
            <person name="Dooley K."/>
            <person name="Dorje P."/>
            <person name="Dorjee K."/>
            <person name="Dorris L."/>
            <person name="Duffey N."/>
            <person name="Dupes A."/>
            <person name="Elkins T."/>
            <person name="Engels R."/>
            <person name="Erickson J."/>
            <person name="Farina A."/>
            <person name="Faro S."/>
            <person name="Ferreira P."/>
            <person name="Fischer H."/>
            <person name="Fitzgerald M."/>
            <person name="Foley K."/>
            <person name="Gage D."/>
            <person name="Galagan J."/>
            <person name="Gearin G."/>
            <person name="Gnerre S."/>
            <person name="Gnirke A."/>
            <person name="Goyette A."/>
            <person name="Graham J."/>
            <person name="Grandbois E."/>
            <person name="Gyaltsen K."/>
            <person name="Hafez N."/>
            <person name="Hagopian D."/>
            <person name="Hagos B."/>
            <person name="Hall J."/>
            <person name="Hatcher B."/>
            <person name="Heller A."/>
            <person name="Higgins H."/>
            <person name="Honan T."/>
            <person name="Horn A."/>
            <person name="Houde N."/>
            <person name="Hughes L."/>
            <person name="Hulme W."/>
            <person name="Husby E."/>
            <person name="Iliev I."/>
            <person name="Jaffe D."/>
            <person name="Jones C."/>
            <person name="Kamal M."/>
            <person name="Kamat A."/>
            <person name="Kamvysselis M."/>
            <person name="Karlsson E."/>
            <person name="Kells C."/>
            <person name="Kieu A."/>
            <person name="Kisner P."/>
            <person name="Kodira C."/>
            <person name="Kulbokas E."/>
            <person name="Labutti K."/>
            <person name="Lama D."/>
            <person name="Landers T."/>
            <person name="Leger J."/>
            <person name="Levine S."/>
            <person name="Lewis D."/>
            <person name="Lewis T."/>
            <person name="Lindblad-toh K."/>
            <person name="Liu X."/>
            <person name="Lokyitsang T."/>
            <person name="Lokyitsang Y."/>
            <person name="Lucien O."/>
            <person name="Lui A."/>
            <person name="Ma L.J."/>
            <person name="Mabbitt R."/>
            <person name="Macdonald J."/>
            <person name="Maclean C."/>
            <person name="Major J."/>
            <person name="Manning J."/>
            <person name="Marabella R."/>
            <person name="Maru K."/>
            <person name="Matthews C."/>
            <person name="Mauceli E."/>
            <person name="Mccarthy M."/>
            <person name="Mcdonough S."/>
            <person name="Mcghee T."/>
            <person name="Meldrim J."/>
            <person name="Meneus L."/>
            <person name="Mesirov J."/>
            <person name="Mihalev A."/>
            <person name="Mihova T."/>
            <person name="Mikkelsen T."/>
            <person name="Mlenga V."/>
            <person name="Moru K."/>
            <person name="Mozes J."/>
            <person name="Mulrain L."/>
            <person name="Munson G."/>
            <person name="Naylor J."/>
            <person name="Newes C."/>
            <person name="Nguyen C."/>
            <person name="Nguyen N."/>
            <person name="Nguyen T."/>
            <person name="Nicol R."/>
            <person name="Nielsen C."/>
            <person name="Nizzari M."/>
            <person name="Norbu C."/>
            <person name="Norbu N."/>
            <person name="O'donnell P."/>
            <person name="Okoawo O."/>
            <person name="O'leary S."/>
            <person name="Omotosho B."/>
            <person name="O'neill K."/>
            <person name="Osman S."/>
            <person name="Parker S."/>
            <person name="Perrin D."/>
            <person name="Phunkhang P."/>
            <person name="Piqani B."/>
            <person name="Purcell S."/>
            <person name="Rachupka T."/>
            <person name="Ramasamy U."/>
            <person name="Rameau R."/>
            <person name="Ray V."/>
            <person name="Raymond C."/>
            <person name="Retta R."/>
            <person name="Richardson S."/>
            <person name="Rise C."/>
            <person name="Rodriguez J."/>
            <person name="Rogers J."/>
            <person name="Rogov P."/>
            <person name="Rutman M."/>
            <person name="Schupbach R."/>
            <person name="Seaman C."/>
            <person name="Settipalli S."/>
            <person name="Sharpe T."/>
            <person name="Sheridan J."/>
            <person name="Sherpa N."/>
            <person name="Shi J."/>
            <person name="Smirnov S."/>
            <person name="Smith C."/>
            <person name="Sougnez C."/>
            <person name="Spencer B."/>
            <person name="Stalker J."/>
            <person name="Stange-thomann N."/>
            <person name="Stavropoulos S."/>
            <person name="Stetson K."/>
            <person name="Stone C."/>
            <person name="Stone S."/>
            <person name="Stubbs M."/>
            <person name="Talamas J."/>
            <person name="Tchuinga P."/>
            <person name="Tenzing P."/>
            <person name="Tesfaye S."/>
            <person name="Theodore J."/>
            <person name="Thoulutsang Y."/>
            <person name="Topham K."/>
            <person name="Towey S."/>
            <person name="Tsamla T."/>
            <person name="Tsomo N."/>
            <person name="Vallee D."/>
            <person name="Vassiliev H."/>
            <person name="Venkataraman V."/>
            <person name="Vinson J."/>
            <person name="Vo A."/>
            <person name="Wade C."/>
            <person name="Wang S."/>
            <person name="Wangchuk T."/>
            <person name="Wangdi T."/>
            <person name="Whittaker C."/>
            <person name="Wilkinson J."/>
            <person name="Wu Y."/>
            <person name="Wyman D."/>
            <person name="Yadav S."/>
            <person name="Yang S."/>
            <person name="Yang X."/>
            <person name="Yeager S."/>
            <person name="Yee E."/>
            <person name="Young G."/>
            <person name="Zainoun J."/>
            <person name="Zembeck L."/>
            <person name="Zimmer A."/>
            <person name="Zody M."/>
            <person name="Lander E."/>
        </authorList>
    </citation>
    <scope>NUCLEOTIDE SEQUENCE [LARGE SCALE GENOMIC DNA]</scope>
</reference>
<dbReference type="InParanoid" id="H2YT78"/>
<feature type="region of interest" description="Disordered" evidence="1">
    <location>
        <begin position="97"/>
        <end position="117"/>
    </location>
</feature>
<dbReference type="Proteomes" id="UP000007875">
    <property type="component" value="Unassembled WGS sequence"/>
</dbReference>
<name>H2YT78_CIOSA</name>